<evidence type="ECO:0000313" key="3">
    <source>
        <dbReference type="Proteomes" id="UP000002116"/>
    </source>
</evidence>
<dbReference type="EMBL" id="AF232233">
    <property type="protein sequence ID" value="AAQ13952.1"/>
    <property type="molecule type" value="Genomic_DNA"/>
</dbReference>
<accession>Q5ZQY2</accession>
<dbReference type="RefSeq" id="YP_164070.1">
    <property type="nucleotide sequence ID" value="NC_006548.1"/>
</dbReference>
<feature type="region of interest" description="Disordered" evidence="1">
    <location>
        <begin position="1"/>
        <end position="32"/>
    </location>
</feature>
<reference evidence="2 3" key="1">
    <citation type="journal article" date="2004" name="J. Bacteriol.">
        <title>Complete genomic sequence of bacteriophage B3, a Mu-like phage of Pseudomonas aeruginosa.</title>
        <authorList>
            <person name="Braid M.D."/>
            <person name="Silhavy J.L."/>
            <person name="Kitts C.L."/>
            <person name="Cano R.J."/>
            <person name="Howe M.M."/>
        </authorList>
    </citation>
    <scope>NUCLEOTIDE SEQUENCE</scope>
    <source>
        <strain evidence="2">ATCC15692-B1</strain>
    </source>
</reference>
<evidence type="ECO:0000313" key="2">
    <source>
        <dbReference type="EMBL" id="AAQ13952.1"/>
    </source>
</evidence>
<proteinExistence type="predicted"/>
<organism evidence="2 3">
    <name type="scientific">Pseudomonas phage B3</name>
    <dbReference type="NCBI Taxonomy" id="151599"/>
    <lineage>
        <taxon>Viruses</taxon>
        <taxon>Duplodnaviria</taxon>
        <taxon>Heunggongvirae</taxon>
        <taxon>Uroviricota</taxon>
        <taxon>Caudoviricetes</taxon>
        <taxon>Guarnerosvirinae</taxon>
        <taxon>Beetrevirus</taxon>
        <taxon>Beetrevirus B3</taxon>
    </lineage>
</organism>
<evidence type="ECO:0000256" key="1">
    <source>
        <dbReference type="SAM" id="MobiDB-lite"/>
    </source>
</evidence>
<keyword evidence="3" id="KW-1185">Reference proteome</keyword>
<sequence length="32" mass="3582">MDATSTVQAPCRPPSRNWRFPGRQGTHNVNSL</sequence>
<name>Q5ZQY2_9CAUD</name>
<dbReference type="GeneID" id="3192578"/>
<dbReference type="Proteomes" id="UP000002116">
    <property type="component" value="Segment"/>
</dbReference>
<dbReference type="KEGG" id="vg:3192578"/>
<protein>
    <submittedName>
        <fullName evidence="2">Uncharacterized protein</fullName>
    </submittedName>
</protein>
<gene>
    <name evidence="2" type="ORF">B3ORF34</name>
</gene>